<dbReference type="Pfam" id="PF13561">
    <property type="entry name" value="adh_short_C2"/>
    <property type="match status" value="1"/>
</dbReference>
<reference evidence="6" key="1">
    <citation type="journal article" date="2019" name="Int. J. Syst. Evol. Microbiol.">
        <title>The Global Catalogue of Microorganisms (GCM) 10K type strain sequencing project: providing services to taxonomists for standard genome sequencing and annotation.</title>
        <authorList>
            <consortium name="The Broad Institute Genomics Platform"/>
            <consortium name="The Broad Institute Genome Sequencing Center for Infectious Disease"/>
            <person name="Wu L."/>
            <person name="Ma J."/>
        </authorList>
    </citation>
    <scope>NUCLEOTIDE SEQUENCE [LARGE SCALE GENOMIC DNA]</scope>
    <source>
        <strain evidence="6">NBRC 112416</strain>
    </source>
</reference>
<dbReference type="PRINTS" id="PR00080">
    <property type="entry name" value="SDRFAMILY"/>
</dbReference>
<keyword evidence="2" id="KW-0560">Oxidoreductase</keyword>
<sequence>MDFSGKTAIVTGAAAGLGRAIAQALHQRGANLALAGLHEDTVTAFARELDPQGQRTLAIGADVSDHRAMHAMVDDTLERFGGLDYAVNNAGITGPHGHDTADYPIEDWNRVIAVDVNGTFYAMKAELAAMRETGHGAIVNLSSANGIVGIPGTSAYTTAKHAVIGLTRTAALEYAKAGIRINAIGPGYAATERMLETPREVLDMFAQTMPMGRLAKPAEIAAFVCFLLSDEASFATGGFFPVDGGYTAQ</sequence>
<dbReference type="PRINTS" id="PR00081">
    <property type="entry name" value="GDHRDH"/>
</dbReference>
<dbReference type="PANTHER" id="PTHR24321:SF8">
    <property type="entry name" value="ESTRADIOL 17-BETA-DEHYDROGENASE 8-RELATED"/>
    <property type="match status" value="1"/>
</dbReference>
<accession>A0ABQ5VYH2</accession>
<dbReference type="NCBIfam" id="NF005559">
    <property type="entry name" value="PRK07231.1"/>
    <property type="match status" value="1"/>
</dbReference>
<dbReference type="Proteomes" id="UP001156691">
    <property type="component" value="Unassembled WGS sequence"/>
</dbReference>
<feature type="domain" description="Ketoreductase" evidence="4">
    <location>
        <begin position="6"/>
        <end position="187"/>
    </location>
</feature>
<evidence type="ECO:0000256" key="1">
    <source>
        <dbReference type="ARBA" id="ARBA00006484"/>
    </source>
</evidence>
<comment type="similarity">
    <text evidence="1">Belongs to the short-chain dehydrogenases/reductases (SDR) family.</text>
</comment>
<name>A0ABQ5VYH2_9HYPH</name>
<dbReference type="SUPFAM" id="SSF51735">
    <property type="entry name" value="NAD(P)-binding Rossmann-fold domains"/>
    <property type="match status" value="1"/>
</dbReference>
<dbReference type="RefSeq" id="WP_284338329.1">
    <property type="nucleotide sequence ID" value="NZ_BSNS01000001.1"/>
</dbReference>
<keyword evidence="6" id="KW-1185">Reference proteome</keyword>
<dbReference type="InterPro" id="IPR020904">
    <property type="entry name" value="Sc_DH/Rdtase_CS"/>
</dbReference>
<dbReference type="InterPro" id="IPR057326">
    <property type="entry name" value="KR_dom"/>
</dbReference>
<evidence type="ECO:0000313" key="5">
    <source>
        <dbReference type="EMBL" id="GLQ52862.1"/>
    </source>
</evidence>
<evidence type="ECO:0000313" key="6">
    <source>
        <dbReference type="Proteomes" id="UP001156691"/>
    </source>
</evidence>
<evidence type="ECO:0000256" key="3">
    <source>
        <dbReference type="ARBA" id="ARBA00023027"/>
    </source>
</evidence>
<keyword evidence="3" id="KW-0520">NAD</keyword>
<protein>
    <submittedName>
        <fullName evidence="5">Short-chain dehydrogenase</fullName>
    </submittedName>
</protein>
<evidence type="ECO:0000259" key="4">
    <source>
        <dbReference type="SMART" id="SM00822"/>
    </source>
</evidence>
<dbReference type="InterPro" id="IPR036291">
    <property type="entry name" value="NAD(P)-bd_dom_sf"/>
</dbReference>
<dbReference type="SMART" id="SM00822">
    <property type="entry name" value="PKS_KR"/>
    <property type="match status" value="1"/>
</dbReference>
<dbReference type="InterPro" id="IPR002347">
    <property type="entry name" value="SDR_fam"/>
</dbReference>
<organism evidence="5 6">
    <name type="scientific">Devosia nitrariae</name>
    <dbReference type="NCBI Taxonomy" id="2071872"/>
    <lineage>
        <taxon>Bacteria</taxon>
        <taxon>Pseudomonadati</taxon>
        <taxon>Pseudomonadota</taxon>
        <taxon>Alphaproteobacteria</taxon>
        <taxon>Hyphomicrobiales</taxon>
        <taxon>Devosiaceae</taxon>
        <taxon>Devosia</taxon>
    </lineage>
</organism>
<evidence type="ECO:0000256" key="2">
    <source>
        <dbReference type="ARBA" id="ARBA00023002"/>
    </source>
</evidence>
<dbReference type="EMBL" id="BSNS01000001">
    <property type="protein sequence ID" value="GLQ52862.1"/>
    <property type="molecule type" value="Genomic_DNA"/>
</dbReference>
<proteinExistence type="inferred from homology"/>
<dbReference type="Gene3D" id="3.40.50.720">
    <property type="entry name" value="NAD(P)-binding Rossmann-like Domain"/>
    <property type="match status" value="1"/>
</dbReference>
<comment type="caution">
    <text evidence="5">The sequence shown here is derived from an EMBL/GenBank/DDBJ whole genome shotgun (WGS) entry which is preliminary data.</text>
</comment>
<dbReference type="PANTHER" id="PTHR24321">
    <property type="entry name" value="DEHYDROGENASES, SHORT CHAIN"/>
    <property type="match status" value="1"/>
</dbReference>
<gene>
    <name evidence="5" type="ORF">GCM10010862_01200</name>
</gene>
<dbReference type="PROSITE" id="PS00061">
    <property type="entry name" value="ADH_SHORT"/>
    <property type="match status" value="1"/>
</dbReference>